<dbReference type="EMBL" id="CACRUA010000005">
    <property type="protein sequence ID" value="VYT72591.1"/>
    <property type="molecule type" value="Genomic_DNA"/>
</dbReference>
<feature type="domain" description="Thiolase C-terminal" evidence="11">
    <location>
        <begin position="273"/>
        <end position="393"/>
    </location>
</feature>
<evidence type="ECO:0000256" key="8">
    <source>
        <dbReference type="PIRSR" id="PIRSR000429-1"/>
    </source>
</evidence>
<evidence type="ECO:0000256" key="6">
    <source>
        <dbReference type="ARBA" id="ARBA00044137"/>
    </source>
</evidence>
<dbReference type="Gene3D" id="3.40.47.10">
    <property type="match status" value="2"/>
</dbReference>
<dbReference type="FunFam" id="3.40.47.10:FF:000010">
    <property type="entry name" value="Acetyl-CoA acetyltransferase (Thiolase)"/>
    <property type="match status" value="1"/>
</dbReference>
<evidence type="ECO:0000256" key="4">
    <source>
        <dbReference type="ARBA" id="ARBA00023315"/>
    </source>
</evidence>
<dbReference type="GO" id="GO:0003985">
    <property type="term" value="F:acetyl-CoA C-acetyltransferase activity"/>
    <property type="evidence" value="ECO:0007669"/>
    <property type="project" value="UniProtKB-EC"/>
</dbReference>
<protein>
    <recommendedName>
        <fullName evidence="6">Acetyl-CoA acetyltransferase</fullName>
        <ecNumber evidence="2">2.3.1.9</ecNumber>
    </recommendedName>
    <alternativeName>
        <fullName evidence="5">Acetoacetyl-CoA thiolase</fullName>
    </alternativeName>
</protein>
<comment type="catalytic activity">
    <reaction evidence="7">
        <text>2 acetyl-CoA = acetoacetyl-CoA + CoA</text>
        <dbReference type="Rhea" id="RHEA:21036"/>
        <dbReference type="ChEBI" id="CHEBI:57286"/>
        <dbReference type="ChEBI" id="CHEBI:57287"/>
        <dbReference type="ChEBI" id="CHEBI:57288"/>
        <dbReference type="EC" id="2.3.1.9"/>
    </reaction>
</comment>
<evidence type="ECO:0000259" key="10">
    <source>
        <dbReference type="Pfam" id="PF00108"/>
    </source>
</evidence>
<dbReference type="PROSITE" id="PS00737">
    <property type="entry name" value="THIOLASE_2"/>
    <property type="match status" value="1"/>
</dbReference>
<dbReference type="SUPFAM" id="SSF53901">
    <property type="entry name" value="Thiolase-like"/>
    <property type="match status" value="2"/>
</dbReference>
<feature type="active site" description="Proton acceptor" evidence="8">
    <location>
        <position position="381"/>
    </location>
</feature>
<dbReference type="InterPro" id="IPR020613">
    <property type="entry name" value="Thiolase_CS"/>
</dbReference>
<feature type="domain" description="Thiolase N-terminal" evidence="10">
    <location>
        <begin position="4"/>
        <end position="263"/>
    </location>
</feature>
<dbReference type="InterPro" id="IPR002155">
    <property type="entry name" value="Thiolase"/>
</dbReference>
<keyword evidence="3 9" id="KW-0808">Transferase</keyword>
<evidence type="ECO:0000256" key="2">
    <source>
        <dbReference type="ARBA" id="ARBA00012705"/>
    </source>
</evidence>
<dbReference type="AlphaFoldDB" id="A0A6N2Z092"/>
<feature type="active site" description="Acyl-thioester intermediate" evidence="8">
    <location>
        <position position="88"/>
    </location>
</feature>
<keyword evidence="4 9" id="KW-0012">Acyltransferase</keyword>
<reference evidence="12" key="1">
    <citation type="submission" date="2019-11" db="EMBL/GenBank/DDBJ databases">
        <authorList>
            <person name="Feng L."/>
        </authorList>
    </citation>
    <scope>NUCLEOTIDE SEQUENCE</scope>
    <source>
        <strain evidence="12">CsymbiosumLFYP84</strain>
    </source>
</reference>
<dbReference type="Pfam" id="PF00108">
    <property type="entry name" value="Thiolase_N"/>
    <property type="match status" value="1"/>
</dbReference>
<dbReference type="NCBIfam" id="TIGR01930">
    <property type="entry name" value="AcCoA-C-Actrans"/>
    <property type="match status" value="1"/>
</dbReference>
<gene>
    <name evidence="12" type="primary">thlA_1</name>
    <name evidence="12" type="ORF">CSLFYP84_00426</name>
</gene>
<evidence type="ECO:0000256" key="3">
    <source>
        <dbReference type="ARBA" id="ARBA00022679"/>
    </source>
</evidence>
<dbReference type="CDD" id="cd00751">
    <property type="entry name" value="thiolase"/>
    <property type="match status" value="1"/>
</dbReference>
<evidence type="ECO:0000256" key="9">
    <source>
        <dbReference type="RuleBase" id="RU003557"/>
    </source>
</evidence>
<dbReference type="RefSeq" id="WP_156684291.1">
    <property type="nucleotide sequence ID" value="NZ_CACRUA010000005.1"/>
</dbReference>
<evidence type="ECO:0000256" key="1">
    <source>
        <dbReference type="ARBA" id="ARBA00010982"/>
    </source>
</evidence>
<evidence type="ECO:0000256" key="5">
    <source>
        <dbReference type="ARBA" id="ARBA00030755"/>
    </source>
</evidence>
<dbReference type="InterPro" id="IPR020615">
    <property type="entry name" value="Thiolase_acyl_enz_int_AS"/>
</dbReference>
<dbReference type="PANTHER" id="PTHR18919:SF107">
    <property type="entry name" value="ACETYL-COA ACETYLTRANSFERASE, CYTOSOLIC"/>
    <property type="match status" value="1"/>
</dbReference>
<comment type="similarity">
    <text evidence="1 9">Belongs to the thiolase-like superfamily. Thiolase family.</text>
</comment>
<feature type="active site" description="Proton acceptor" evidence="8">
    <location>
        <position position="351"/>
    </location>
</feature>
<organism evidence="12">
    <name type="scientific">Clostridium symbiosum</name>
    <name type="common">Bacteroides symbiosus</name>
    <dbReference type="NCBI Taxonomy" id="1512"/>
    <lineage>
        <taxon>Bacteria</taxon>
        <taxon>Bacillati</taxon>
        <taxon>Bacillota</taxon>
        <taxon>Clostridia</taxon>
        <taxon>Lachnospirales</taxon>
        <taxon>Lachnospiraceae</taxon>
        <taxon>Otoolea</taxon>
    </lineage>
</organism>
<accession>A0A6N2Z092</accession>
<dbReference type="PIRSF" id="PIRSF000429">
    <property type="entry name" value="Ac-CoA_Ac_transf"/>
    <property type="match status" value="1"/>
</dbReference>
<dbReference type="InterPro" id="IPR016039">
    <property type="entry name" value="Thiolase-like"/>
</dbReference>
<sequence length="395" mass="41869">MEDVYIASGVRTAIGRYGGALKSVPAHVLASTVMKEAVRRAGIDAERIDEVILGEVRQSTEASNLARCALLGAGFPEHIPGYTVNRLCASAMQAVYSGCQEIWLDEADCIVAGGTENMSRAPVYIRNGRWGDGPMTLVDSNIEAGTTAQPVSVYGTGLSMPKTAENVAERFGISREEQDRFSVESQRRAAAAMEAGYFREEIVPVEVREKKKSFIFDTDEFPKPATTMEILNKLKPIVKPDGTVTAGNSCGLNDGAACLVLMSGRMVKETGVKPIARIAGITRAALDPTIMGYGPVIAAGKLFEKLGMTAAQMDLTELNEAFASQAVACIRDLKLDPAKVNINGGAIALGHPLGCTGARLLVTLIHNLKRTGGRYGLATLCIGGGQSMAAAVEMI</sequence>
<name>A0A6N2Z092_CLOSY</name>
<dbReference type="InterPro" id="IPR020617">
    <property type="entry name" value="Thiolase_C"/>
</dbReference>
<dbReference type="InterPro" id="IPR020616">
    <property type="entry name" value="Thiolase_N"/>
</dbReference>
<proteinExistence type="inferred from homology"/>
<dbReference type="PANTHER" id="PTHR18919">
    <property type="entry name" value="ACETYL-COA C-ACYLTRANSFERASE"/>
    <property type="match status" value="1"/>
</dbReference>
<dbReference type="PROSITE" id="PS00098">
    <property type="entry name" value="THIOLASE_1"/>
    <property type="match status" value="1"/>
</dbReference>
<evidence type="ECO:0000313" key="12">
    <source>
        <dbReference type="EMBL" id="VYT72591.1"/>
    </source>
</evidence>
<dbReference type="Pfam" id="PF02803">
    <property type="entry name" value="Thiolase_C"/>
    <property type="match status" value="1"/>
</dbReference>
<dbReference type="EC" id="2.3.1.9" evidence="2"/>
<evidence type="ECO:0000256" key="7">
    <source>
        <dbReference type="ARBA" id="ARBA00051550"/>
    </source>
</evidence>
<evidence type="ECO:0000259" key="11">
    <source>
        <dbReference type="Pfam" id="PF02803"/>
    </source>
</evidence>